<proteinExistence type="inferred from homology"/>
<evidence type="ECO:0000256" key="7">
    <source>
        <dbReference type="ARBA" id="ARBA00022692"/>
    </source>
</evidence>
<comment type="function">
    <text evidence="1">Core subunit of the mitochondrial membrane respiratory chain NADH dehydrogenase (Complex I) that is believed to belong to the minimal assembly required for catalysis. Complex I functions in the transfer of electrons from NADH to the respiratory chain. The immediate electron acceptor for the enzyme is believed to be ubiquinone.</text>
</comment>
<feature type="transmembrane region" description="Helical" evidence="17">
    <location>
        <begin position="214"/>
        <end position="230"/>
    </location>
</feature>
<evidence type="ECO:0000313" key="21">
    <source>
        <dbReference type="EMBL" id="AZL93110.1"/>
    </source>
</evidence>
<evidence type="ECO:0000256" key="4">
    <source>
        <dbReference type="ARBA" id="ARBA00021096"/>
    </source>
</evidence>
<comment type="similarity">
    <text evidence="17">Belongs to the complex I subunit 5 family.</text>
</comment>
<feature type="transmembrane region" description="Helical" evidence="17">
    <location>
        <begin position="269"/>
        <end position="288"/>
    </location>
</feature>
<evidence type="ECO:0000256" key="3">
    <source>
        <dbReference type="ARBA" id="ARBA00012944"/>
    </source>
</evidence>
<dbReference type="InterPro" id="IPR001516">
    <property type="entry name" value="Proton_antipo_N"/>
</dbReference>
<dbReference type="GO" id="GO:0015990">
    <property type="term" value="P:electron transport coupled proton transport"/>
    <property type="evidence" value="ECO:0007669"/>
    <property type="project" value="TreeGrafter"/>
</dbReference>
<keyword evidence="5 17" id="KW-0813">Transport</keyword>
<dbReference type="GO" id="GO:0003954">
    <property type="term" value="F:NADH dehydrogenase activity"/>
    <property type="evidence" value="ECO:0007669"/>
    <property type="project" value="TreeGrafter"/>
</dbReference>
<evidence type="ECO:0000256" key="9">
    <source>
        <dbReference type="ARBA" id="ARBA00022967"/>
    </source>
</evidence>
<feature type="transmembrane region" description="Helical" evidence="17">
    <location>
        <begin position="376"/>
        <end position="399"/>
    </location>
</feature>
<evidence type="ECO:0000256" key="15">
    <source>
        <dbReference type="ARBA" id="ARBA00023136"/>
    </source>
</evidence>
<dbReference type="InterPro" id="IPR001750">
    <property type="entry name" value="ND/Mrp_TM"/>
</dbReference>
<evidence type="ECO:0000256" key="13">
    <source>
        <dbReference type="ARBA" id="ARBA00023075"/>
    </source>
</evidence>
<evidence type="ECO:0000256" key="5">
    <source>
        <dbReference type="ARBA" id="ARBA00022448"/>
    </source>
</evidence>
<feature type="transmembrane region" description="Helical" evidence="17">
    <location>
        <begin position="295"/>
        <end position="316"/>
    </location>
</feature>
<evidence type="ECO:0000256" key="1">
    <source>
        <dbReference type="ARBA" id="ARBA00003257"/>
    </source>
</evidence>
<accession>A0A3S8V0B3</accession>
<gene>
    <name evidence="21" type="primary">nad5</name>
</gene>
<keyword evidence="12 17" id="KW-0520">NAD</keyword>
<feature type="transmembrane region" description="Helical" evidence="17">
    <location>
        <begin position="181"/>
        <end position="202"/>
    </location>
</feature>
<evidence type="ECO:0000256" key="11">
    <source>
        <dbReference type="ARBA" id="ARBA00022989"/>
    </source>
</evidence>
<keyword evidence="9" id="KW-1278">Translocase</keyword>
<protein>
    <recommendedName>
        <fullName evidence="4 17">NADH-ubiquinone oxidoreductase chain 5</fullName>
        <ecNumber evidence="3 17">7.1.1.2</ecNumber>
    </recommendedName>
</protein>
<name>A0A3S8V0B3_9HYME</name>
<dbReference type="GO" id="GO:0042773">
    <property type="term" value="P:ATP synthesis coupled electron transport"/>
    <property type="evidence" value="ECO:0007669"/>
    <property type="project" value="InterPro"/>
</dbReference>
<evidence type="ECO:0000259" key="18">
    <source>
        <dbReference type="Pfam" id="PF00361"/>
    </source>
</evidence>
<dbReference type="InterPro" id="IPR010934">
    <property type="entry name" value="NADH_DH_su5_C"/>
</dbReference>
<feature type="transmembrane region" description="Helical" evidence="17">
    <location>
        <begin position="113"/>
        <end position="132"/>
    </location>
</feature>
<feature type="transmembrane region" description="Helical" evidence="17">
    <location>
        <begin position="549"/>
        <end position="569"/>
    </location>
</feature>
<feature type="domain" description="NADH dehydrogenase subunit 5 C-terminal" evidence="20">
    <location>
        <begin position="391"/>
        <end position="567"/>
    </location>
</feature>
<dbReference type="PANTHER" id="PTHR42829:SF2">
    <property type="entry name" value="NADH-UBIQUINONE OXIDOREDUCTASE CHAIN 5"/>
    <property type="match status" value="1"/>
</dbReference>
<dbReference type="PANTHER" id="PTHR42829">
    <property type="entry name" value="NADH-UBIQUINONE OXIDOREDUCTASE CHAIN 5"/>
    <property type="match status" value="1"/>
</dbReference>
<feature type="domain" description="NADH:quinone oxidoreductase/Mrp antiporter transmembrane" evidence="18">
    <location>
        <begin position="107"/>
        <end position="384"/>
    </location>
</feature>
<keyword evidence="13 17" id="KW-0830">Ubiquinone</keyword>
<dbReference type="EMBL" id="MG923485">
    <property type="protein sequence ID" value="AZL93110.1"/>
    <property type="molecule type" value="Genomic_DNA"/>
</dbReference>
<evidence type="ECO:0000256" key="12">
    <source>
        <dbReference type="ARBA" id="ARBA00023027"/>
    </source>
</evidence>
<keyword evidence="14 17" id="KW-0496">Mitochondrion</keyword>
<keyword evidence="11 17" id="KW-1133">Transmembrane helix</keyword>
<evidence type="ECO:0000256" key="16">
    <source>
        <dbReference type="ARBA" id="ARBA00049551"/>
    </source>
</evidence>
<dbReference type="PRINTS" id="PR01434">
    <property type="entry name" value="NADHDHGNASE5"/>
</dbReference>
<evidence type="ECO:0000259" key="19">
    <source>
        <dbReference type="Pfam" id="PF00662"/>
    </source>
</evidence>
<evidence type="ECO:0000259" key="20">
    <source>
        <dbReference type="Pfam" id="PF06455"/>
    </source>
</evidence>
<feature type="transmembrane region" description="Helical" evidence="17">
    <location>
        <begin position="51"/>
        <end position="76"/>
    </location>
</feature>
<evidence type="ECO:0000256" key="6">
    <source>
        <dbReference type="ARBA" id="ARBA00022660"/>
    </source>
</evidence>
<comment type="function">
    <text evidence="17">Core subunit of the mitochondrial membrane respiratory chain NADH dehydrogenase (Complex I) which catalyzes electron transfer from NADH through the respiratory chain, using ubiquinone as an electron acceptor. Essential for the catalytic activity and assembly of complex I.</text>
</comment>
<organism evidence="21">
    <name type="scientific">Aulacus sinensis</name>
    <dbReference type="NCBI Taxonomy" id="2491146"/>
    <lineage>
        <taxon>Eukaryota</taxon>
        <taxon>Metazoa</taxon>
        <taxon>Ecdysozoa</taxon>
        <taxon>Arthropoda</taxon>
        <taxon>Hexapoda</taxon>
        <taxon>Insecta</taxon>
        <taxon>Pterygota</taxon>
        <taxon>Neoptera</taxon>
        <taxon>Endopterygota</taxon>
        <taxon>Hymenoptera</taxon>
        <taxon>Apocrita</taxon>
        <taxon>Evanioidea</taxon>
        <taxon>Aulacidae</taxon>
        <taxon>Aulacus</taxon>
    </lineage>
</organism>
<evidence type="ECO:0000256" key="14">
    <source>
        <dbReference type="ARBA" id="ARBA00023128"/>
    </source>
</evidence>
<dbReference type="GO" id="GO:0008137">
    <property type="term" value="F:NADH dehydrogenase (ubiquinone) activity"/>
    <property type="evidence" value="ECO:0007669"/>
    <property type="project" value="UniProtKB-EC"/>
</dbReference>
<feature type="domain" description="NADH-Ubiquinone oxidoreductase (complex I) chain 5 N-terminal" evidence="19">
    <location>
        <begin position="45"/>
        <end position="91"/>
    </location>
</feature>
<dbReference type="AlphaFoldDB" id="A0A3S8V0B3"/>
<feature type="transmembrane region" description="Helical" evidence="17">
    <location>
        <begin position="336"/>
        <end position="355"/>
    </location>
</feature>
<dbReference type="Pfam" id="PF00361">
    <property type="entry name" value="Proton_antipo_M"/>
    <property type="match status" value="1"/>
</dbReference>
<dbReference type="GO" id="GO:0005743">
    <property type="term" value="C:mitochondrial inner membrane"/>
    <property type="evidence" value="ECO:0007669"/>
    <property type="project" value="UniProtKB-SubCell"/>
</dbReference>
<comment type="catalytic activity">
    <reaction evidence="16 17">
        <text>a ubiquinone + NADH + 5 H(+)(in) = a ubiquinol + NAD(+) + 4 H(+)(out)</text>
        <dbReference type="Rhea" id="RHEA:29091"/>
        <dbReference type="Rhea" id="RHEA-COMP:9565"/>
        <dbReference type="Rhea" id="RHEA-COMP:9566"/>
        <dbReference type="ChEBI" id="CHEBI:15378"/>
        <dbReference type="ChEBI" id="CHEBI:16389"/>
        <dbReference type="ChEBI" id="CHEBI:17976"/>
        <dbReference type="ChEBI" id="CHEBI:57540"/>
        <dbReference type="ChEBI" id="CHEBI:57945"/>
        <dbReference type="EC" id="7.1.1.2"/>
    </reaction>
</comment>
<dbReference type="Pfam" id="PF00662">
    <property type="entry name" value="Proton_antipo_N"/>
    <property type="match status" value="1"/>
</dbReference>
<evidence type="ECO:0000256" key="10">
    <source>
        <dbReference type="ARBA" id="ARBA00022982"/>
    </source>
</evidence>
<feature type="transmembrane region" description="Helical" evidence="17">
    <location>
        <begin position="88"/>
        <end position="106"/>
    </location>
</feature>
<keyword evidence="15 17" id="KW-0472">Membrane</keyword>
<evidence type="ECO:0000256" key="17">
    <source>
        <dbReference type="RuleBase" id="RU003404"/>
    </source>
</evidence>
<keyword evidence="10" id="KW-0249">Electron transport</keyword>
<comment type="subcellular location">
    <subcellularLocation>
        <location evidence="2">Mitochondrion inner membrane</location>
        <topology evidence="2">Multi-pass membrane protein</topology>
    </subcellularLocation>
</comment>
<geneLocation type="mitochondrion" evidence="21"/>
<feature type="transmembrane region" description="Helical" evidence="17">
    <location>
        <begin position="419"/>
        <end position="437"/>
    </location>
</feature>
<sequence length="570" mass="67849">MEFKVFIFLMSLLLILMSIFMMNFSIIMFNYNKMFYLSWLFNYENSIEFSYYLFFDWMSLIFLSVVMMITSMVFLYSMIYMKEEKKKYQFMYLILMFMISMVLMIMSPNLLSILLGWDGLGLVSYCLIIYYQNFSSFQAGYLTILLNRVGDIMLIIMISFMMIIGKFNFINLKYIFFNKNVIILIIIAGMTKSAQVPFSSWLPAAMAAPTPVSSLVHSSTLVTAGIYLIIRFNKLLKMSSIFLMILMFISLLTMLLAGFSANFEYDLKKIIALSTLSQLGLMMMILSIGSEMLSFFHLLSHALFKSLLFLCSGYFIHYMNNNQDIRFYGSMKFMSPMIMLNFNVSSLSLCGFFFLSGFFSKDLILEYFLFKFNNVFILYLIYLSIGLTIMYSFRLFYYFTFKINKMNSMFLKYNEELQINYSLIILLVSSIFGGYFMKMNYFYNSSEILVISMYLKFLILYMIFLSLLISYWMYLMNLNLLNYIKLFKFMIFFLSLWYLKKNLLKLINPTINVSKFIYYNIEKGWNEYMGYLSFLELIKMFMNFNNLYMFKKFIIMIGLLVMFTQLFMFM</sequence>
<feature type="transmembrane region" description="Helical" evidence="17">
    <location>
        <begin position="6"/>
        <end position="31"/>
    </location>
</feature>
<keyword evidence="7 17" id="KW-0812">Transmembrane</keyword>
<evidence type="ECO:0000256" key="8">
    <source>
        <dbReference type="ARBA" id="ARBA00022792"/>
    </source>
</evidence>
<feature type="transmembrane region" description="Helical" evidence="17">
    <location>
        <begin position="449"/>
        <end position="474"/>
    </location>
</feature>
<evidence type="ECO:0000256" key="2">
    <source>
        <dbReference type="ARBA" id="ARBA00004448"/>
    </source>
</evidence>
<feature type="transmembrane region" description="Helical" evidence="17">
    <location>
        <begin position="242"/>
        <end position="263"/>
    </location>
</feature>
<feature type="transmembrane region" description="Helical" evidence="17">
    <location>
        <begin position="152"/>
        <end position="169"/>
    </location>
</feature>
<reference evidence="21" key="1">
    <citation type="journal article" date="2018" name="Mol. Phylogenet. Evol.">
        <title>Mitochondrial phylogenomics of the Hymenoptera.</title>
        <authorList>
            <person name="Tang P."/>
            <person name="Zhu J.C."/>
            <person name="Zheng B.Y."/>
            <person name="Wei S.J."/>
            <person name="Sharkey M."/>
            <person name="Chen X.X."/>
            <person name="Vogler A.P."/>
        </authorList>
    </citation>
    <scope>NUCLEOTIDE SEQUENCE</scope>
</reference>
<keyword evidence="8" id="KW-0999">Mitochondrion inner membrane</keyword>
<feature type="transmembrane region" description="Helical" evidence="17">
    <location>
        <begin position="480"/>
        <end position="499"/>
    </location>
</feature>
<keyword evidence="6" id="KW-0679">Respiratory chain</keyword>
<dbReference type="Pfam" id="PF06455">
    <property type="entry name" value="NADH5_C"/>
    <property type="match status" value="1"/>
</dbReference>
<dbReference type="EC" id="7.1.1.2" evidence="3 17"/>
<dbReference type="InterPro" id="IPR003945">
    <property type="entry name" value="NU5C-like"/>
</dbReference>